<proteinExistence type="predicted"/>
<evidence type="ECO:0000313" key="1">
    <source>
        <dbReference type="EMBL" id="SLN39784.1"/>
    </source>
</evidence>
<dbReference type="OrthoDB" id="4846903at2"/>
<reference evidence="2" key="1">
    <citation type="submission" date="2017-03" db="EMBL/GenBank/DDBJ databases">
        <authorList>
            <person name="Rodrigo-Torres L."/>
            <person name="Arahal R.D."/>
            <person name="Lucena T."/>
        </authorList>
    </citation>
    <scope>NUCLEOTIDE SEQUENCE [LARGE SCALE GENOMIC DNA]</scope>
    <source>
        <strain evidence="2">CECT 8411</strain>
    </source>
</reference>
<keyword evidence="2" id="KW-1185">Reference proteome</keyword>
<evidence type="ECO:0000313" key="2">
    <source>
        <dbReference type="Proteomes" id="UP000193778"/>
    </source>
</evidence>
<dbReference type="EMBL" id="FWFP01000004">
    <property type="protein sequence ID" value="SLN39784.1"/>
    <property type="molecule type" value="Genomic_DNA"/>
</dbReference>
<accession>A0A1X6Z601</accession>
<sequence>MVARGRFFLYDSIVPALEAGKYRLQGDLKIEAEEDGVDVDELAVRPLQTHFNVTAPRLKLPPDQALMTFPPANSEGAYEARLPQIVLKKKTLPWDRKAAPDETAFGDQITSERTPWLALVVIAEGEGQIEHDIPWQDCVSEGVDLPGDKDVPTATRLSVPVSVVRNVFPTVEDLPLLTHVREVNIDDTEAAMGDDDGFLAVVISNRMPQFDRENCRPKAYTACLINLEGQLGELPEPLPPRNFFDLSDLVFSTELTAVNAAISDGAAIPLKAVPEPRNLDVRDGDAMAEAIRRGEVVFHDGALFDRASANEDGVSALGPISSAAMLDGDFSALESGALENSFQVKGVFGGFSIPPQVVFQERILRFPVLTSWRFTCSGAGSFEQLMRNLDVGLLGRRTGSGFARPLADCTPDRGGADSGAAPSTRLPLDVAESGHLTLPYRTRVGDGETAWYRGPFSPVRVRRDIPGVGDDALAHVSDHLRLMTPSGEEDVSLAVAFETGRLLALSQPSFIAALKRWRAERFGAARAKTGLDFAVVGNLGLFAGGVATVDPSVLENLVRGRFARALEADLIRVLAEAPEKTIATLRPRVDAGNPVPNLEGDPLEFLVQGLEFDPGVLEGLKARPTDTASVTALMAAKPLVSGTGEVTLDRRLETELVDTLDVGLKQLVEFAIGADALASGDLGAVGDIDDLDIFLEDRLERNRR</sequence>
<dbReference type="Proteomes" id="UP000193778">
    <property type="component" value="Unassembled WGS sequence"/>
</dbReference>
<name>A0A1X6Z601_9RHOB</name>
<dbReference type="AlphaFoldDB" id="A0A1X6Z601"/>
<protein>
    <submittedName>
        <fullName evidence="1">Uncharacterized protein</fullName>
    </submittedName>
</protein>
<dbReference type="RefSeq" id="WP_085822307.1">
    <property type="nucleotide sequence ID" value="NZ_FWFP01000004.1"/>
</dbReference>
<organism evidence="1 2">
    <name type="scientific">Ruegeria meonggei</name>
    <dbReference type="NCBI Taxonomy" id="1446476"/>
    <lineage>
        <taxon>Bacteria</taxon>
        <taxon>Pseudomonadati</taxon>
        <taxon>Pseudomonadota</taxon>
        <taxon>Alphaproteobacteria</taxon>
        <taxon>Rhodobacterales</taxon>
        <taxon>Roseobacteraceae</taxon>
        <taxon>Ruegeria</taxon>
    </lineage>
</organism>
<gene>
    <name evidence="1" type="ORF">RUM8411_01786</name>
</gene>